<dbReference type="GO" id="GO:0045892">
    <property type="term" value="P:negative regulation of DNA-templated transcription"/>
    <property type="evidence" value="ECO:0007669"/>
    <property type="project" value="TreeGrafter"/>
</dbReference>
<evidence type="ECO:0000259" key="12">
    <source>
        <dbReference type="PROSITE" id="PS51674"/>
    </source>
</evidence>
<accession>A0A1H9I2Y2</accession>
<dbReference type="GO" id="GO:0046872">
    <property type="term" value="F:metal ion binding"/>
    <property type="evidence" value="ECO:0007669"/>
    <property type="project" value="UniProtKB-KW"/>
</dbReference>
<comment type="similarity">
    <text evidence="3">Belongs to the WhiB family.</text>
</comment>
<keyword evidence="11" id="KW-0804">Transcription</keyword>
<keyword evidence="10" id="KW-1015">Disulfide bond</keyword>
<evidence type="ECO:0000313" key="14">
    <source>
        <dbReference type="Proteomes" id="UP000199503"/>
    </source>
</evidence>
<evidence type="ECO:0000256" key="7">
    <source>
        <dbReference type="ARBA" id="ARBA00023014"/>
    </source>
</evidence>
<dbReference type="STRING" id="65499.SAMN04488000_10413"/>
<evidence type="ECO:0000256" key="4">
    <source>
        <dbReference type="ARBA" id="ARBA00022485"/>
    </source>
</evidence>
<dbReference type="GO" id="GO:0005737">
    <property type="term" value="C:cytoplasm"/>
    <property type="evidence" value="ECO:0007669"/>
    <property type="project" value="UniProtKB-SubCell"/>
</dbReference>
<dbReference type="InterPro" id="IPR003482">
    <property type="entry name" value="Whib"/>
</dbReference>
<dbReference type="AlphaFoldDB" id="A0A1H9I2Y2"/>
<keyword evidence="5" id="KW-0479">Metal-binding</keyword>
<evidence type="ECO:0000256" key="9">
    <source>
        <dbReference type="ARBA" id="ARBA00023125"/>
    </source>
</evidence>
<comment type="subcellular location">
    <subcellularLocation>
        <location evidence="2">Cytoplasm</location>
    </subcellularLocation>
</comment>
<sequence length="104" mass="11383">MNTEPHGYRVLMKLLFGGEPPAWREQAACSDTDPTLFHTPSRTAAAKAVCASCPVLAECRENQLSWEANGPARYRDNAFGVVGGLSGAERRRIHYPPRNAKDVA</sequence>
<dbReference type="InterPro" id="IPR034768">
    <property type="entry name" value="4FE4S_WBL"/>
</dbReference>
<evidence type="ECO:0000256" key="10">
    <source>
        <dbReference type="ARBA" id="ARBA00023157"/>
    </source>
</evidence>
<evidence type="ECO:0000256" key="6">
    <source>
        <dbReference type="ARBA" id="ARBA00023004"/>
    </source>
</evidence>
<dbReference type="PANTHER" id="PTHR38839">
    <property type="entry name" value="TRANSCRIPTIONAL REGULATOR WHID-RELATED"/>
    <property type="match status" value="1"/>
</dbReference>
<keyword evidence="6" id="KW-0408">Iron</keyword>
<evidence type="ECO:0000256" key="3">
    <source>
        <dbReference type="ARBA" id="ARBA00006597"/>
    </source>
</evidence>
<comment type="cofactor">
    <cofactor evidence="1">
        <name>[4Fe-4S] cluster</name>
        <dbReference type="ChEBI" id="CHEBI:49883"/>
    </cofactor>
</comment>
<dbReference type="GO" id="GO:0051539">
    <property type="term" value="F:4 iron, 4 sulfur cluster binding"/>
    <property type="evidence" value="ECO:0007669"/>
    <property type="project" value="UniProtKB-KW"/>
</dbReference>
<gene>
    <name evidence="13" type="ORF">SAMN04488000_10413</name>
</gene>
<keyword evidence="4" id="KW-0004">4Fe-4S</keyword>
<reference evidence="14" key="1">
    <citation type="submission" date="2016-10" db="EMBL/GenBank/DDBJ databases">
        <authorList>
            <person name="Varghese N."/>
            <person name="Submissions S."/>
        </authorList>
    </citation>
    <scope>NUCLEOTIDE SEQUENCE [LARGE SCALE GENOMIC DNA]</scope>
    <source>
        <strain evidence="14">DSM 44437</strain>
    </source>
</reference>
<evidence type="ECO:0000256" key="2">
    <source>
        <dbReference type="ARBA" id="ARBA00004496"/>
    </source>
</evidence>
<feature type="domain" description="4Fe-4S Wbl-type" evidence="12">
    <location>
        <begin position="28"/>
        <end position="92"/>
    </location>
</feature>
<organism evidence="13 14">
    <name type="scientific">Lentzea albida</name>
    <dbReference type="NCBI Taxonomy" id="65499"/>
    <lineage>
        <taxon>Bacteria</taxon>
        <taxon>Bacillati</taxon>
        <taxon>Actinomycetota</taxon>
        <taxon>Actinomycetes</taxon>
        <taxon>Pseudonocardiales</taxon>
        <taxon>Pseudonocardiaceae</taxon>
        <taxon>Lentzea</taxon>
    </lineage>
</organism>
<dbReference type="Pfam" id="PF02467">
    <property type="entry name" value="Whib"/>
    <property type="match status" value="1"/>
</dbReference>
<evidence type="ECO:0000256" key="11">
    <source>
        <dbReference type="ARBA" id="ARBA00023163"/>
    </source>
</evidence>
<dbReference type="Proteomes" id="UP000199503">
    <property type="component" value="Unassembled WGS sequence"/>
</dbReference>
<evidence type="ECO:0000256" key="1">
    <source>
        <dbReference type="ARBA" id="ARBA00001966"/>
    </source>
</evidence>
<dbReference type="EMBL" id="FOFV01000004">
    <property type="protein sequence ID" value="SEQ69031.1"/>
    <property type="molecule type" value="Genomic_DNA"/>
</dbReference>
<proteinExistence type="inferred from homology"/>
<dbReference type="GO" id="GO:0045454">
    <property type="term" value="P:cell redox homeostasis"/>
    <property type="evidence" value="ECO:0007669"/>
    <property type="project" value="TreeGrafter"/>
</dbReference>
<protein>
    <submittedName>
        <fullName evidence="13">WhiB family transcriptional regulator, redox-sensing transcriptional regulator</fullName>
    </submittedName>
</protein>
<keyword evidence="14" id="KW-1185">Reference proteome</keyword>
<evidence type="ECO:0000256" key="5">
    <source>
        <dbReference type="ARBA" id="ARBA00022723"/>
    </source>
</evidence>
<name>A0A1H9I2Y2_9PSEU</name>
<keyword evidence="7" id="KW-0411">Iron-sulfur</keyword>
<evidence type="ECO:0000256" key="8">
    <source>
        <dbReference type="ARBA" id="ARBA00023015"/>
    </source>
</evidence>
<keyword evidence="8" id="KW-0805">Transcription regulation</keyword>
<dbReference type="RefSeq" id="WP_245786063.1">
    <property type="nucleotide sequence ID" value="NZ_FOFV01000004.1"/>
</dbReference>
<evidence type="ECO:0000313" key="13">
    <source>
        <dbReference type="EMBL" id="SEQ69031.1"/>
    </source>
</evidence>
<dbReference type="PROSITE" id="PS51674">
    <property type="entry name" value="4FE4S_WBL"/>
    <property type="match status" value="1"/>
</dbReference>
<dbReference type="GO" id="GO:0003677">
    <property type="term" value="F:DNA binding"/>
    <property type="evidence" value="ECO:0007669"/>
    <property type="project" value="UniProtKB-KW"/>
</dbReference>
<keyword evidence="9" id="KW-0238">DNA-binding</keyword>
<dbReference type="GO" id="GO:0047134">
    <property type="term" value="F:protein-disulfide reductase [NAD(P)H] activity"/>
    <property type="evidence" value="ECO:0007669"/>
    <property type="project" value="TreeGrafter"/>
</dbReference>